<keyword evidence="2 6" id="KW-0808">Transferase</keyword>
<proteinExistence type="inferred from homology"/>
<dbReference type="OrthoDB" id="2094832at2759"/>
<dbReference type="SUPFAM" id="SSF53335">
    <property type="entry name" value="S-adenosyl-L-methionine-dependent methyltransferases"/>
    <property type="match status" value="1"/>
</dbReference>
<feature type="domain" description="Methyltransferase" evidence="5">
    <location>
        <begin position="136"/>
        <end position="235"/>
    </location>
</feature>
<keyword evidence="6" id="KW-0489">Methyltransferase</keyword>
<reference evidence="6 7" key="1">
    <citation type="journal article" date="2014" name="Proc. Natl. Acad. Sci. U.S.A.">
        <title>Trajectory and genomic determinants of fungal-pathogen speciation and host adaptation.</title>
        <authorList>
            <person name="Hu X."/>
            <person name="Xiao G."/>
            <person name="Zheng P."/>
            <person name="Shang Y."/>
            <person name="Su Y."/>
            <person name="Zhang X."/>
            <person name="Liu X."/>
            <person name="Zhan S."/>
            <person name="St Leger R.J."/>
            <person name="Wang C."/>
        </authorList>
    </citation>
    <scope>NUCLEOTIDE SEQUENCE [LARGE SCALE GENOMIC DNA]</scope>
    <source>
        <strain evidence="6 7">ARSEF 1941</strain>
    </source>
</reference>
<dbReference type="Pfam" id="PF13649">
    <property type="entry name" value="Methyltransf_25"/>
    <property type="match status" value="1"/>
</dbReference>
<dbReference type="AlphaFoldDB" id="A0A0B2WW53"/>
<evidence type="ECO:0000256" key="4">
    <source>
        <dbReference type="ARBA" id="ARBA00038314"/>
    </source>
</evidence>
<comment type="pathway">
    <text evidence="1">Secondary metabolite biosynthesis.</text>
</comment>
<dbReference type="STRING" id="1081103.A0A0B2WW53"/>
<evidence type="ECO:0000313" key="7">
    <source>
        <dbReference type="Proteomes" id="UP000030816"/>
    </source>
</evidence>
<dbReference type="GO" id="GO:0032259">
    <property type="term" value="P:methylation"/>
    <property type="evidence" value="ECO:0007669"/>
    <property type="project" value="UniProtKB-KW"/>
</dbReference>
<comment type="similarity">
    <text evidence="4">Belongs to the class I-like SAM-binding methyltransferase superfamily.</text>
</comment>
<dbReference type="PANTHER" id="PTHR35897:SF1">
    <property type="entry name" value="METHYLTRANSFERASE AUSD"/>
    <property type="match status" value="1"/>
</dbReference>
<dbReference type="Gene3D" id="3.40.50.150">
    <property type="entry name" value="Vaccinia Virus protein VP39"/>
    <property type="match status" value="1"/>
</dbReference>
<dbReference type="GeneID" id="63735655"/>
<evidence type="ECO:0000259" key="5">
    <source>
        <dbReference type="Pfam" id="PF13649"/>
    </source>
</evidence>
<dbReference type="GO" id="GO:0008168">
    <property type="term" value="F:methyltransferase activity"/>
    <property type="evidence" value="ECO:0007669"/>
    <property type="project" value="UniProtKB-KW"/>
</dbReference>
<evidence type="ECO:0000256" key="1">
    <source>
        <dbReference type="ARBA" id="ARBA00005179"/>
    </source>
</evidence>
<comment type="caution">
    <text evidence="6">The sequence shown here is derived from an EMBL/GenBank/DDBJ whole genome shotgun (WGS) entry which is preliminary data.</text>
</comment>
<organism evidence="6 7">
    <name type="scientific">Metarhizium album (strain ARSEF 1941)</name>
    <dbReference type="NCBI Taxonomy" id="1081103"/>
    <lineage>
        <taxon>Eukaryota</taxon>
        <taxon>Fungi</taxon>
        <taxon>Dikarya</taxon>
        <taxon>Ascomycota</taxon>
        <taxon>Pezizomycotina</taxon>
        <taxon>Sordariomycetes</taxon>
        <taxon>Hypocreomycetidae</taxon>
        <taxon>Hypocreales</taxon>
        <taxon>Clavicipitaceae</taxon>
        <taxon>Metarhizium</taxon>
    </lineage>
</organism>
<name>A0A0B2WW53_METAS</name>
<dbReference type="RefSeq" id="XP_040681487.1">
    <property type="nucleotide sequence ID" value="XM_040819999.1"/>
</dbReference>
<dbReference type="InterPro" id="IPR029063">
    <property type="entry name" value="SAM-dependent_MTases_sf"/>
</dbReference>
<dbReference type="PANTHER" id="PTHR35897">
    <property type="entry name" value="METHYLTRANSFERASE AUSD"/>
    <property type="match status" value="1"/>
</dbReference>
<sequence>MDEANRKPATEMAPDDPQDYWKECVFLEEPPSDIEPFRKLLREYGNVPEAQVDASLRRAVSWAPADEIRNSPRLTRAKPDARLTRTQHRQLWDVVQYPCIGLRSFTDLRAFQGPRLEAATRRLLSADGGASNDALLDVGCCIGQVLRHLAHRGVPPSRLYGTDLHPEFIRVGNELFGDPDSGPAFAAGDLLADDGRLRDLDHRVTMMHAANLFHLFTRTQQVELGVRMVRFLRPGTTDALIFGLQVGSLRPREMDAMGRHYRHARCYVHDRQSFQELWDDIGLRTGTRWRVEAELTEPLAPRLSFLGDDERLMLFGVYQVAPPAVPVS</sequence>
<keyword evidence="7" id="KW-1185">Reference proteome</keyword>
<protein>
    <submittedName>
        <fullName evidence="6">Methyltransferase type 11</fullName>
    </submittedName>
</protein>
<evidence type="ECO:0000256" key="3">
    <source>
        <dbReference type="ARBA" id="ARBA00022691"/>
    </source>
</evidence>
<dbReference type="InterPro" id="IPR051654">
    <property type="entry name" value="Meroterpenoid_MTases"/>
</dbReference>
<evidence type="ECO:0000256" key="2">
    <source>
        <dbReference type="ARBA" id="ARBA00022679"/>
    </source>
</evidence>
<dbReference type="HOGENOM" id="CLU_051542_0_0_1"/>
<dbReference type="InterPro" id="IPR041698">
    <property type="entry name" value="Methyltransf_25"/>
</dbReference>
<gene>
    <name evidence="6" type="ORF">MAM_01200</name>
</gene>
<accession>A0A0B2WW53</accession>
<dbReference type="Proteomes" id="UP000030816">
    <property type="component" value="Unassembled WGS sequence"/>
</dbReference>
<keyword evidence="3" id="KW-0949">S-adenosyl-L-methionine</keyword>
<evidence type="ECO:0000313" key="6">
    <source>
        <dbReference type="EMBL" id="KHO00422.1"/>
    </source>
</evidence>
<dbReference type="EMBL" id="AZHE01000002">
    <property type="protein sequence ID" value="KHO00422.1"/>
    <property type="molecule type" value="Genomic_DNA"/>
</dbReference>